<dbReference type="EC" id="5.6.2.4" evidence="9"/>
<dbReference type="PANTHER" id="PTHR13710">
    <property type="entry name" value="DNA HELICASE RECQ FAMILY MEMBER"/>
    <property type="match status" value="1"/>
</dbReference>
<evidence type="ECO:0000256" key="4">
    <source>
        <dbReference type="ARBA" id="ARBA00022806"/>
    </source>
</evidence>
<dbReference type="InterPro" id="IPR014017">
    <property type="entry name" value="DNA_helicase_UvrD-like_C"/>
</dbReference>
<dbReference type="GO" id="GO:0006281">
    <property type="term" value="P:DNA repair"/>
    <property type="evidence" value="ECO:0007669"/>
    <property type="project" value="TreeGrafter"/>
</dbReference>
<dbReference type="GO" id="GO:0005737">
    <property type="term" value="C:cytoplasm"/>
    <property type="evidence" value="ECO:0007669"/>
    <property type="project" value="TreeGrafter"/>
</dbReference>
<dbReference type="InterPro" id="IPR011545">
    <property type="entry name" value="DEAD/DEAH_box_helicase_dom"/>
</dbReference>
<dbReference type="STRING" id="645274.SAMN04487901_11050"/>
<feature type="domain" description="Helicase C-terminal" evidence="12">
    <location>
        <begin position="482"/>
        <end position="629"/>
    </location>
</feature>
<reference evidence="15" key="1">
    <citation type="submission" date="2016-10" db="EMBL/GenBank/DDBJ databases">
        <authorList>
            <person name="Varghese N."/>
            <person name="Submissions S."/>
        </authorList>
    </citation>
    <scope>NUCLEOTIDE SEQUENCE [LARGE SCALE GENOMIC DNA]</scope>
    <source>
        <strain evidence="15">BP1-148</strain>
    </source>
</reference>
<dbReference type="GO" id="GO:0016787">
    <property type="term" value="F:hydrolase activity"/>
    <property type="evidence" value="ECO:0007669"/>
    <property type="project" value="UniProtKB-UniRule"/>
</dbReference>
<gene>
    <name evidence="14" type="ORF">SAMN04487901_11050</name>
</gene>
<evidence type="ECO:0000256" key="10">
    <source>
        <dbReference type="PROSITE-ProRule" id="PRU00560"/>
    </source>
</evidence>
<dbReference type="InterPro" id="IPR027417">
    <property type="entry name" value="P-loop_NTPase"/>
</dbReference>
<keyword evidence="6" id="KW-0238">DNA-binding</keyword>
<dbReference type="InterPro" id="IPR001650">
    <property type="entry name" value="Helicase_C-like"/>
</dbReference>
<keyword evidence="2 10" id="KW-0547">Nucleotide-binding</keyword>
<evidence type="ECO:0000256" key="7">
    <source>
        <dbReference type="ARBA" id="ARBA00023235"/>
    </source>
</evidence>
<proteinExistence type="inferred from homology"/>
<evidence type="ECO:0000256" key="9">
    <source>
        <dbReference type="ARBA" id="ARBA00034808"/>
    </source>
</evidence>
<dbReference type="PROSITE" id="PS51194">
    <property type="entry name" value="HELICASE_CTER"/>
    <property type="match status" value="1"/>
</dbReference>
<keyword evidence="15" id="KW-1185">Reference proteome</keyword>
<sequence>MIAFIDTEVNPQTKKVADYGAVREDGAVLHSSSKADFDAFVSKCDTVCGHNIINHDLKYTSLRGNPTIVDTLFLSPLLFPKRPYHHLVKDDKLQVDELNNPVNDSMKARDLLNDEVAAWNQLTDNRKEIYYYLLNETQEFGGFFKYIGYSPNVSWISSLFASKRDWKQLVLKEYEGKLCSHADFETLVKQYPIELAYCLAVIGADDIFSITPAWVIRNYPQVVNVMNMLCNTSCGDCEYCHQRLDAHYGLKEFFGYDKFRIFDGVPMQQQAVESAIRGESLLTIFPTGGGKSLTFQLPALMAGRNTHGLTVVISPLQSLMKDQVDNLAARGISDAVTINGLLDPIERATAIEQVADGTANLLYIAPEMLRSKTIERLLMGRHVVRFVIDEAHCFSAWGHDFRVDYLYIGDFIRQLQEKKQLEQPIAVSCFTATAKQKVISDICDYFRVKLGLELKVFAANAERKNLRYSVLHADTADEKYNLLRSLILGHNCPSIVYVSRTKRTRELAQHLVNDGIRALPFNGKMEAADKVKNQNAFMSGEAQVIVATSAFGMGVDKKDVGLVVHYNISDSLENYVQEAGRAGRDPQMQAECFVLYADSDLDKHFILLNQTKLSISEIQQVWKAIKDLTAKRDKVSCSPLDIARQAGWGDEIDDIETRVKAAIAALEDAGYIQRGSNSPHVFATGIAVKNMDEARRKLMISPLFDEQSREEAARIIKSLISARATAEGRGAEAESRVDYLADILGMNKAVVIRNINLMRQDGLLADSRDMQAWVTKSTTVRNLDAMLRLEQFMLRHFSEESRRFSYKELNEEAQKAGMNYSNVKRMRMLLHFMTLKGYIYKQEHSITGYVNVRLQSSIEATKNRFERRMNISRFIVDCLSAQKDDSKDTTLVYFSVVELLQQFITSCHETMFSDNEKPTIADIEEALLYLTKTELMKIEGGFLVIYNTMQIGRLVATRTRYGKEQYRLLDEFYKQRIRQIHIVGEYANLMVHDYNAALRFVNDYFTMDFRKFINQYFKEERRAQIDQNITPAKYNKLFGELSNRQCEIIDDKESKYIVVAAGPGSGKTRVLVHKLASLLLLEDVKHEQLLMLTFSRAAATEFKKRLIDLVGNAAHYVDIKTFHSYSFDLVGKQGSLDEAKDVVRIAAEMIENGEVEASKIAKSVLVIDEAQDMGEDDFRLVQALMRQNEEMRVIAVGDDDQNIYGFRGSDSRYMQSLVEQDGAKLYEMTDNYRSAKAVVDCANRYVQRIPGRLKHTSIKSATGEDGKVMTIKLLLDAEIKVEGSTAVLTRTNEETMQIAYELEQRSLHATVAQSMGGFRFGNLAEVRYFLKQLGGKDEVTISKEKWNEAKQRTLGTYASSTCLNIMKHFFSDFEITHQSYYFSDLREYIFESNIEDFIAADDKSVFVSTIHKAKGREFDSVYLMSAIPDGRSVDDMRAYYVGLTRAKRNLYLVTNPPTMYSSISIALNMHDVILDFFKGRKDIVLRLRSGDYLLYRDGYLQNEQGINVAALSASGKDKLRVWTDKGYEVTSAKVSYTLAWKPQDSKIEYAVCLANIQLAKQEITSE</sequence>
<evidence type="ECO:0000259" key="11">
    <source>
        <dbReference type="PROSITE" id="PS51192"/>
    </source>
</evidence>
<dbReference type="Pfam" id="PF13245">
    <property type="entry name" value="AAA_19"/>
    <property type="match status" value="1"/>
</dbReference>
<dbReference type="GO" id="GO:0003677">
    <property type="term" value="F:DNA binding"/>
    <property type="evidence" value="ECO:0007669"/>
    <property type="project" value="UniProtKB-KW"/>
</dbReference>
<dbReference type="SMART" id="SM00487">
    <property type="entry name" value="DEXDc"/>
    <property type="match status" value="1"/>
</dbReference>
<comment type="similarity">
    <text evidence="1">Belongs to the helicase family. RecQ subfamily.</text>
</comment>
<dbReference type="SUPFAM" id="SSF52540">
    <property type="entry name" value="P-loop containing nucleoside triphosphate hydrolases"/>
    <property type="match status" value="2"/>
</dbReference>
<dbReference type="InterPro" id="IPR004589">
    <property type="entry name" value="DNA_helicase_ATP-dep_RecQ"/>
</dbReference>
<dbReference type="Gene3D" id="3.40.50.300">
    <property type="entry name" value="P-loop containing nucleotide triphosphate hydrolases"/>
    <property type="match status" value="5"/>
</dbReference>
<evidence type="ECO:0000313" key="15">
    <source>
        <dbReference type="Proteomes" id="UP000198779"/>
    </source>
</evidence>
<name>A0A1G7XCI3_9BACT</name>
<organism evidence="14 15">
    <name type="scientific">Prevotella communis</name>
    <dbReference type="NCBI Taxonomy" id="2913614"/>
    <lineage>
        <taxon>Bacteria</taxon>
        <taxon>Pseudomonadati</taxon>
        <taxon>Bacteroidota</taxon>
        <taxon>Bacteroidia</taxon>
        <taxon>Bacteroidales</taxon>
        <taxon>Prevotellaceae</taxon>
        <taxon>Prevotella</taxon>
    </lineage>
</organism>
<evidence type="ECO:0000256" key="6">
    <source>
        <dbReference type="ARBA" id="ARBA00023125"/>
    </source>
</evidence>
<dbReference type="PROSITE" id="PS51198">
    <property type="entry name" value="UVRD_HELICASE_ATP_BIND"/>
    <property type="match status" value="1"/>
</dbReference>
<dbReference type="PANTHER" id="PTHR13710:SF105">
    <property type="entry name" value="ATP-DEPENDENT DNA HELICASE Q1"/>
    <property type="match status" value="1"/>
</dbReference>
<dbReference type="RefSeq" id="WP_091817914.1">
    <property type="nucleotide sequence ID" value="NZ_FNCQ01000010.1"/>
</dbReference>
<evidence type="ECO:0000259" key="13">
    <source>
        <dbReference type="PROSITE" id="PS51198"/>
    </source>
</evidence>
<dbReference type="InterPro" id="IPR014016">
    <property type="entry name" value="UvrD-like_ATP-bd"/>
</dbReference>
<feature type="domain" description="Helicase ATP-binding" evidence="11">
    <location>
        <begin position="272"/>
        <end position="452"/>
    </location>
</feature>
<comment type="catalytic activity">
    <reaction evidence="8">
        <text>Couples ATP hydrolysis with the unwinding of duplex DNA by translocating in the 3'-5' direction.</text>
        <dbReference type="EC" id="5.6.2.4"/>
    </reaction>
</comment>
<keyword evidence="5 10" id="KW-0067">ATP-binding</keyword>
<dbReference type="PROSITE" id="PS51192">
    <property type="entry name" value="HELICASE_ATP_BIND_1"/>
    <property type="match status" value="1"/>
</dbReference>
<feature type="binding site" evidence="10">
    <location>
        <begin position="1061"/>
        <end position="1068"/>
    </location>
    <ligand>
        <name>ATP</name>
        <dbReference type="ChEBI" id="CHEBI:30616"/>
    </ligand>
</feature>
<evidence type="ECO:0000256" key="5">
    <source>
        <dbReference type="ARBA" id="ARBA00022840"/>
    </source>
</evidence>
<dbReference type="SMART" id="SM00490">
    <property type="entry name" value="HELICc"/>
    <property type="match status" value="1"/>
</dbReference>
<evidence type="ECO:0000256" key="1">
    <source>
        <dbReference type="ARBA" id="ARBA00005446"/>
    </source>
</evidence>
<evidence type="ECO:0000256" key="3">
    <source>
        <dbReference type="ARBA" id="ARBA00022801"/>
    </source>
</evidence>
<dbReference type="CDD" id="cd17920">
    <property type="entry name" value="DEXHc_RecQ"/>
    <property type="match status" value="1"/>
</dbReference>
<keyword evidence="3 10" id="KW-0378">Hydrolase</keyword>
<dbReference type="GO" id="GO:0043590">
    <property type="term" value="C:bacterial nucleoid"/>
    <property type="evidence" value="ECO:0007669"/>
    <property type="project" value="TreeGrafter"/>
</dbReference>
<evidence type="ECO:0000259" key="12">
    <source>
        <dbReference type="PROSITE" id="PS51194"/>
    </source>
</evidence>
<evidence type="ECO:0000256" key="2">
    <source>
        <dbReference type="ARBA" id="ARBA00022741"/>
    </source>
</evidence>
<evidence type="ECO:0000256" key="8">
    <source>
        <dbReference type="ARBA" id="ARBA00034617"/>
    </source>
</evidence>
<dbReference type="NCBIfam" id="TIGR00614">
    <property type="entry name" value="recQ_fam"/>
    <property type="match status" value="1"/>
</dbReference>
<dbReference type="GO" id="GO:0006310">
    <property type="term" value="P:DNA recombination"/>
    <property type="evidence" value="ECO:0007669"/>
    <property type="project" value="InterPro"/>
</dbReference>
<evidence type="ECO:0000313" key="14">
    <source>
        <dbReference type="EMBL" id="SDG81814.1"/>
    </source>
</evidence>
<accession>A0A1G7XCI3</accession>
<protein>
    <recommendedName>
        <fullName evidence="9">DNA 3'-5' helicase</fullName>
        <ecNumber evidence="9">5.6.2.4</ecNumber>
    </recommendedName>
</protein>
<keyword evidence="4 10" id="KW-0347">Helicase</keyword>
<feature type="domain" description="UvrD-like helicase ATP-binding" evidence="13">
    <location>
        <begin position="1040"/>
        <end position="1361"/>
    </location>
</feature>
<dbReference type="Proteomes" id="UP000198779">
    <property type="component" value="Unassembled WGS sequence"/>
</dbReference>
<dbReference type="GO" id="GO:0005524">
    <property type="term" value="F:ATP binding"/>
    <property type="evidence" value="ECO:0007669"/>
    <property type="project" value="UniProtKB-UniRule"/>
</dbReference>
<dbReference type="Pfam" id="PF00270">
    <property type="entry name" value="DEAD"/>
    <property type="match status" value="1"/>
</dbReference>
<dbReference type="EMBL" id="FNCQ01000010">
    <property type="protein sequence ID" value="SDG81814.1"/>
    <property type="molecule type" value="Genomic_DNA"/>
</dbReference>
<dbReference type="CDD" id="cd17932">
    <property type="entry name" value="DEXQc_UvrD"/>
    <property type="match status" value="1"/>
</dbReference>
<dbReference type="InterPro" id="IPR014001">
    <property type="entry name" value="Helicase_ATP-bd"/>
</dbReference>
<dbReference type="GO" id="GO:0043138">
    <property type="term" value="F:3'-5' DNA helicase activity"/>
    <property type="evidence" value="ECO:0007669"/>
    <property type="project" value="UniProtKB-EC"/>
</dbReference>
<dbReference type="GO" id="GO:0030894">
    <property type="term" value="C:replisome"/>
    <property type="evidence" value="ECO:0007669"/>
    <property type="project" value="TreeGrafter"/>
</dbReference>
<keyword evidence="7" id="KW-0413">Isomerase</keyword>
<dbReference type="GO" id="GO:0009378">
    <property type="term" value="F:four-way junction helicase activity"/>
    <property type="evidence" value="ECO:0007669"/>
    <property type="project" value="TreeGrafter"/>
</dbReference>
<dbReference type="Pfam" id="PF13361">
    <property type="entry name" value="UvrD_C"/>
    <property type="match status" value="1"/>
</dbReference>
<dbReference type="Pfam" id="PF00271">
    <property type="entry name" value="Helicase_C"/>
    <property type="match status" value="1"/>
</dbReference>